<evidence type="ECO:0000256" key="1">
    <source>
        <dbReference type="SAM" id="SignalP"/>
    </source>
</evidence>
<evidence type="ECO:0000313" key="3">
    <source>
        <dbReference type="Proteomes" id="UP000620064"/>
    </source>
</evidence>
<accession>A0ABQ2NGB0</accession>
<feature type="signal peptide" evidence="1">
    <location>
        <begin position="1"/>
        <end position="18"/>
    </location>
</feature>
<reference evidence="3" key="1">
    <citation type="journal article" date="2019" name="Int. J. Syst. Evol. Microbiol.">
        <title>The Global Catalogue of Microorganisms (GCM) 10K type strain sequencing project: providing services to taxonomists for standard genome sequencing and annotation.</title>
        <authorList>
            <consortium name="The Broad Institute Genomics Platform"/>
            <consortium name="The Broad Institute Genome Sequencing Center for Infectious Disease"/>
            <person name="Wu L."/>
            <person name="Ma J."/>
        </authorList>
    </citation>
    <scope>NUCLEOTIDE SEQUENCE [LARGE SCALE GENOMIC DNA]</scope>
    <source>
        <strain evidence="3">CGMCC 1.7656</strain>
    </source>
</reference>
<sequence length="206" mass="24169">MKKILLFVFVLIASFYFAQDFKTIIAQNTCKCVKDVKKENLTKKQIEFQFGICMFKVANPYKAEIKKEFGIDISDFSKKENMYKLGTEIGILMAQECPDVFEQFIPEDKNESQAEAEEVVSNEELMNGEITKIEKENFVVFYMKGDNNILTKFYWISNVDSNIELEKKYNELVGKKVNVSYYSADIFDYRINEYRKINILSMLKTE</sequence>
<gene>
    <name evidence="2" type="ORF">GCM10010992_07590</name>
</gene>
<dbReference type="Proteomes" id="UP000620064">
    <property type="component" value="Unassembled WGS sequence"/>
</dbReference>
<dbReference type="RefSeq" id="WP_188616745.1">
    <property type="nucleotide sequence ID" value="NZ_BMLV01000001.1"/>
</dbReference>
<dbReference type="EMBL" id="BMLV01000001">
    <property type="protein sequence ID" value="GGP02571.1"/>
    <property type="molecule type" value="Genomic_DNA"/>
</dbReference>
<proteinExistence type="predicted"/>
<keyword evidence="3" id="KW-1185">Reference proteome</keyword>
<organism evidence="2 3">
    <name type="scientific">Cloacibacterium rupense</name>
    <dbReference type="NCBI Taxonomy" id="517423"/>
    <lineage>
        <taxon>Bacteria</taxon>
        <taxon>Pseudomonadati</taxon>
        <taxon>Bacteroidota</taxon>
        <taxon>Flavobacteriia</taxon>
        <taxon>Flavobacteriales</taxon>
        <taxon>Weeksellaceae</taxon>
    </lineage>
</organism>
<feature type="chain" id="PRO_5047124247" evidence="1">
    <location>
        <begin position="19"/>
        <end position="206"/>
    </location>
</feature>
<name>A0ABQ2NGB0_9FLAO</name>
<evidence type="ECO:0000313" key="2">
    <source>
        <dbReference type="EMBL" id="GGP02571.1"/>
    </source>
</evidence>
<protein>
    <submittedName>
        <fullName evidence="2">Uncharacterized protein</fullName>
    </submittedName>
</protein>
<comment type="caution">
    <text evidence="2">The sequence shown here is derived from an EMBL/GenBank/DDBJ whole genome shotgun (WGS) entry which is preliminary data.</text>
</comment>
<keyword evidence="1" id="KW-0732">Signal</keyword>